<dbReference type="EMBL" id="JAVDSG010000001">
    <property type="protein sequence ID" value="MDR6593556.1"/>
    <property type="molecule type" value="Genomic_DNA"/>
</dbReference>
<keyword evidence="1" id="KW-1133">Transmembrane helix</keyword>
<comment type="caution">
    <text evidence="2">The sequence shown here is derived from an EMBL/GenBank/DDBJ whole genome shotgun (WGS) entry which is preliminary data.</text>
</comment>
<organism evidence="2 3">
    <name type="scientific">Saccharothrix longispora</name>
    <dbReference type="NCBI Taxonomy" id="33920"/>
    <lineage>
        <taxon>Bacteria</taxon>
        <taxon>Bacillati</taxon>
        <taxon>Actinomycetota</taxon>
        <taxon>Actinomycetes</taxon>
        <taxon>Pseudonocardiales</taxon>
        <taxon>Pseudonocardiaceae</taxon>
        <taxon>Saccharothrix</taxon>
    </lineage>
</organism>
<evidence type="ECO:0000313" key="3">
    <source>
        <dbReference type="Proteomes" id="UP001268819"/>
    </source>
</evidence>
<keyword evidence="1" id="KW-0472">Membrane</keyword>
<accession>A0ABU1PSW7</accession>
<name>A0ABU1PSW7_9PSEU</name>
<proteinExistence type="predicted"/>
<keyword evidence="1" id="KW-0812">Transmembrane</keyword>
<evidence type="ECO:0000256" key="1">
    <source>
        <dbReference type="SAM" id="Phobius"/>
    </source>
</evidence>
<gene>
    <name evidence="2" type="ORF">J2S66_001940</name>
</gene>
<keyword evidence="3" id="KW-1185">Reference proteome</keyword>
<dbReference type="RefSeq" id="WP_310306367.1">
    <property type="nucleotide sequence ID" value="NZ_BAAAXB010000001.1"/>
</dbReference>
<feature type="transmembrane region" description="Helical" evidence="1">
    <location>
        <begin position="29"/>
        <end position="48"/>
    </location>
</feature>
<evidence type="ECO:0000313" key="2">
    <source>
        <dbReference type="EMBL" id="MDR6593556.1"/>
    </source>
</evidence>
<protein>
    <submittedName>
        <fullName evidence="2">Uncharacterized protein</fullName>
    </submittedName>
</protein>
<reference evidence="2 3" key="1">
    <citation type="submission" date="2023-07" db="EMBL/GenBank/DDBJ databases">
        <title>Sequencing the genomes of 1000 actinobacteria strains.</title>
        <authorList>
            <person name="Klenk H.-P."/>
        </authorList>
    </citation>
    <scope>NUCLEOTIDE SEQUENCE [LARGE SCALE GENOMIC DNA]</scope>
    <source>
        <strain evidence="2 3">DSM 43749</strain>
    </source>
</reference>
<dbReference type="Proteomes" id="UP001268819">
    <property type="component" value="Unassembled WGS sequence"/>
</dbReference>
<sequence>MSPVASEGEHVDGVRDEAFVAEHTAGKPFYIAISYLLVSMECLIGAAYTKRVQAAGLTGAARPAMGRLDAEFADWRIGRFFHHARLWVGRSFALDYTPKSLEKVRDGKPWHAARATRAVIKDSAFGLVSRRT</sequence>